<evidence type="ECO:0000313" key="2">
    <source>
        <dbReference type="Proteomes" id="UP000382577"/>
    </source>
</evidence>
<dbReference type="RefSeq" id="WP_191623380.1">
    <property type="nucleotide sequence ID" value="NZ_CABPRW010000005.1"/>
</dbReference>
<name>A0A5E4VQT0_9BURK</name>
<dbReference type="GO" id="GO:0016740">
    <property type="term" value="F:transferase activity"/>
    <property type="evidence" value="ECO:0007669"/>
    <property type="project" value="UniProtKB-KW"/>
</dbReference>
<evidence type="ECO:0000313" key="1">
    <source>
        <dbReference type="EMBL" id="VVE13634.1"/>
    </source>
</evidence>
<organism evidence="1 2">
    <name type="scientific">Pandoraea fibrosis</name>
    <dbReference type="NCBI Taxonomy" id="1891094"/>
    <lineage>
        <taxon>Bacteria</taxon>
        <taxon>Pseudomonadati</taxon>
        <taxon>Pseudomonadota</taxon>
        <taxon>Betaproteobacteria</taxon>
        <taxon>Burkholderiales</taxon>
        <taxon>Burkholderiaceae</taxon>
        <taxon>Pandoraea</taxon>
    </lineage>
</organism>
<sequence>MLCRALNGRALRASSLPSDVAFAEKAQTQARAKDQGATMASENGLQQAISALHRLMNG</sequence>
<accession>A0A5E4VQT0</accession>
<proteinExistence type="predicted"/>
<dbReference type="EMBL" id="CABPRW010000005">
    <property type="protein sequence ID" value="VVE13634.1"/>
    <property type="molecule type" value="Genomic_DNA"/>
</dbReference>
<dbReference type="Proteomes" id="UP000382577">
    <property type="component" value="Unassembled WGS sequence"/>
</dbReference>
<protein>
    <submittedName>
        <fullName evidence="1">Glycosyl transferase</fullName>
    </submittedName>
</protein>
<reference evidence="1 2" key="1">
    <citation type="submission" date="2019-08" db="EMBL/GenBank/DDBJ databases">
        <authorList>
            <person name="Peeters C."/>
        </authorList>
    </citation>
    <scope>NUCLEOTIDE SEQUENCE [LARGE SCALE GENOMIC DNA]</scope>
    <source>
        <strain evidence="1 2">LMG 31113</strain>
    </source>
</reference>
<gene>
    <name evidence="1" type="ORF">PFI31113_02740</name>
</gene>
<dbReference type="AlphaFoldDB" id="A0A5E4VQT0"/>
<keyword evidence="1" id="KW-0808">Transferase</keyword>